<reference evidence="1 2" key="2">
    <citation type="submission" date="2018-11" db="EMBL/GenBank/DDBJ databases">
        <authorList>
            <consortium name="Pathogen Informatics"/>
        </authorList>
    </citation>
    <scope>NUCLEOTIDE SEQUENCE [LARGE SCALE GENOMIC DNA]</scope>
    <source>
        <strain evidence="1">Dakar</strain>
        <strain evidence="2">Dakar, Senegal</strain>
    </source>
</reference>
<dbReference type="AlphaFoldDB" id="A0A183K404"/>
<evidence type="ECO:0000313" key="3">
    <source>
        <dbReference type="WBParaSite" id="SCUD_0000972201-mRNA-1"/>
    </source>
</evidence>
<name>A0A183K404_9TREM</name>
<evidence type="ECO:0000313" key="1">
    <source>
        <dbReference type="EMBL" id="VDP36804.1"/>
    </source>
</evidence>
<sequence length="49" mass="5776">MFTLGLELNTVRFKRHRVILKHQWEDSSKTISSELNSTPLHKQVAIRTQ</sequence>
<evidence type="ECO:0000313" key="2">
    <source>
        <dbReference type="Proteomes" id="UP000279833"/>
    </source>
</evidence>
<gene>
    <name evidence="1" type="ORF">SCUD_LOCUS9722</name>
</gene>
<organism evidence="3">
    <name type="scientific">Schistosoma curassoni</name>
    <dbReference type="NCBI Taxonomy" id="6186"/>
    <lineage>
        <taxon>Eukaryota</taxon>
        <taxon>Metazoa</taxon>
        <taxon>Spiralia</taxon>
        <taxon>Lophotrochozoa</taxon>
        <taxon>Platyhelminthes</taxon>
        <taxon>Trematoda</taxon>
        <taxon>Digenea</taxon>
        <taxon>Strigeidida</taxon>
        <taxon>Schistosomatoidea</taxon>
        <taxon>Schistosomatidae</taxon>
        <taxon>Schistosoma</taxon>
    </lineage>
</organism>
<accession>A0A183K404</accession>
<dbReference type="EMBL" id="UZAK01033385">
    <property type="protein sequence ID" value="VDP36804.1"/>
    <property type="molecule type" value="Genomic_DNA"/>
</dbReference>
<reference evidence="3" key="1">
    <citation type="submission" date="2016-06" db="UniProtKB">
        <authorList>
            <consortium name="WormBaseParasite"/>
        </authorList>
    </citation>
    <scope>IDENTIFICATION</scope>
</reference>
<dbReference type="WBParaSite" id="SCUD_0000972201-mRNA-1">
    <property type="protein sequence ID" value="SCUD_0000972201-mRNA-1"/>
    <property type="gene ID" value="SCUD_0000972201"/>
</dbReference>
<protein>
    <submittedName>
        <fullName evidence="1 3">Uncharacterized protein</fullName>
    </submittedName>
</protein>
<keyword evidence="2" id="KW-1185">Reference proteome</keyword>
<proteinExistence type="predicted"/>
<dbReference type="Proteomes" id="UP000279833">
    <property type="component" value="Unassembled WGS sequence"/>
</dbReference>